<keyword evidence="2" id="KW-0285">Flavoprotein</keyword>
<dbReference type="GO" id="GO:0005737">
    <property type="term" value="C:cytoplasm"/>
    <property type="evidence" value="ECO:0007669"/>
    <property type="project" value="TreeGrafter"/>
</dbReference>
<dbReference type="EMBL" id="BJYY01000002">
    <property type="protein sequence ID" value="GEO32992.1"/>
    <property type="molecule type" value="Genomic_DNA"/>
</dbReference>
<dbReference type="InterPro" id="IPR050446">
    <property type="entry name" value="FAD-oxidoreductase/Apoptosis"/>
</dbReference>
<dbReference type="PRINTS" id="PR00368">
    <property type="entry name" value="FADPNR"/>
</dbReference>
<dbReference type="InterPro" id="IPR023753">
    <property type="entry name" value="FAD/NAD-binding_dom"/>
</dbReference>
<dbReference type="PRINTS" id="PR00469">
    <property type="entry name" value="PNDRDTASEII"/>
</dbReference>
<dbReference type="InterPro" id="IPR036188">
    <property type="entry name" value="FAD/NAD-bd_sf"/>
</dbReference>
<dbReference type="InterPro" id="IPR016156">
    <property type="entry name" value="FAD/NAD-linked_Rdtase_dimer_sf"/>
</dbReference>
<reference evidence="6 7" key="1">
    <citation type="submission" date="2019-07" db="EMBL/GenBank/DDBJ databases">
        <title>Whole genome shotgun sequence of Cellulomonas aerilata NBRC 106308.</title>
        <authorList>
            <person name="Hosoyama A."/>
            <person name="Uohara A."/>
            <person name="Ohji S."/>
            <person name="Ichikawa N."/>
        </authorList>
    </citation>
    <scope>NUCLEOTIDE SEQUENCE [LARGE SCALE GENOMIC DNA]</scope>
    <source>
        <strain evidence="6 7">NBRC 106308</strain>
    </source>
</reference>
<comment type="caution">
    <text evidence="6">The sequence shown here is derived from an EMBL/GenBank/DDBJ whole genome shotgun (WGS) entry which is preliminary data.</text>
</comment>
<evidence type="ECO:0000259" key="5">
    <source>
        <dbReference type="Pfam" id="PF07992"/>
    </source>
</evidence>
<evidence type="ECO:0000256" key="4">
    <source>
        <dbReference type="ARBA" id="ARBA00023002"/>
    </source>
</evidence>
<protein>
    <recommendedName>
        <fullName evidence="5">FAD/NAD(P)-binding domain-containing protein</fullName>
    </recommendedName>
</protein>
<dbReference type="Gene3D" id="3.50.50.60">
    <property type="entry name" value="FAD/NAD(P)-binding domain"/>
    <property type="match status" value="2"/>
</dbReference>
<evidence type="ECO:0000256" key="1">
    <source>
        <dbReference type="ARBA" id="ARBA00001974"/>
    </source>
</evidence>
<accession>A0A512D930</accession>
<evidence type="ECO:0000313" key="6">
    <source>
        <dbReference type="EMBL" id="GEO32992.1"/>
    </source>
</evidence>
<keyword evidence="3" id="KW-0274">FAD</keyword>
<keyword evidence="7" id="KW-1185">Reference proteome</keyword>
<evidence type="ECO:0000313" key="7">
    <source>
        <dbReference type="Proteomes" id="UP000321181"/>
    </source>
</evidence>
<dbReference type="AlphaFoldDB" id="A0A512D930"/>
<organism evidence="6 7">
    <name type="scientific">Cellulomonas aerilata</name>
    <dbReference type="NCBI Taxonomy" id="515326"/>
    <lineage>
        <taxon>Bacteria</taxon>
        <taxon>Bacillati</taxon>
        <taxon>Actinomycetota</taxon>
        <taxon>Actinomycetes</taxon>
        <taxon>Micrococcales</taxon>
        <taxon>Cellulomonadaceae</taxon>
        <taxon>Cellulomonas</taxon>
    </lineage>
</organism>
<evidence type="ECO:0000256" key="3">
    <source>
        <dbReference type="ARBA" id="ARBA00022827"/>
    </source>
</evidence>
<dbReference type="PANTHER" id="PTHR43557:SF2">
    <property type="entry name" value="RIESKE DOMAIN-CONTAINING PROTEIN-RELATED"/>
    <property type="match status" value="1"/>
</dbReference>
<gene>
    <name evidence="6" type="ORF">CAE01nite_07170</name>
</gene>
<dbReference type="Pfam" id="PF07992">
    <property type="entry name" value="Pyr_redox_2"/>
    <property type="match status" value="1"/>
</dbReference>
<comment type="cofactor">
    <cofactor evidence="1">
        <name>FAD</name>
        <dbReference type="ChEBI" id="CHEBI:57692"/>
    </cofactor>
</comment>
<name>A0A512D930_9CELL</name>
<dbReference type="SUPFAM" id="SSF55424">
    <property type="entry name" value="FAD/NAD-linked reductases, dimerisation (C-terminal) domain"/>
    <property type="match status" value="1"/>
</dbReference>
<keyword evidence="4" id="KW-0560">Oxidoreductase</keyword>
<dbReference type="GO" id="GO:0016651">
    <property type="term" value="F:oxidoreductase activity, acting on NAD(P)H"/>
    <property type="evidence" value="ECO:0007669"/>
    <property type="project" value="TreeGrafter"/>
</dbReference>
<dbReference type="SUPFAM" id="SSF51905">
    <property type="entry name" value="FAD/NAD(P)-binding domain"/>
    <property type="match status" value="2"/>
</dbReference>
<proteinExistence type="predicted"/>
<feature type="domain" description="FAD/NAD(P)-binding" evidence="5">
    <location>
        <begin position="50"/>
        <end position="321"/>
    </location>
</feature>
<dbReference type="Gene3D" id="3.30.390.30">
    <property type="match status" value="1"/>
</dbReference>
<dbReference type="PANTHER" id="PTHR43557">
    <property type="entry name" value="APOPTOSIS-INDUCING FACTOR 1"/>
    <property type="match status" value="1"/>
</dbReference>
<evidence type="ECO:0000256" key="2">
    <source>
        <dbReference type="ARBA" id="ARBA00022630"/>
    </source>
</evidence>
<sequence length="466" mass="47316">MHRLASPTGQTTVGRVPDDLRLATEVRALTGTSTVAAPAPIPPPAHPLRSVVVVGAGLAGTQTVAALRAQGFDGRVTLVGREALDPYDRPPLSKHLFDHPEPTWLADELGADVHALADDVLRPVTAQRLTVEAAGAVVATSSGEVRADAVVLATGSHAVRPAGWGAAVTLHTADDAARLRDRLRRGRRLVVVGAGWIGAEVAGVAAAEGVHVTVVEAATTPLGVALGARVGDLTTGWYAAAGVELVTGGQVVAVAQDGVRLADGRHLAADVVLAAVGARPETAWLDGVLPRDPDGSLRVDTGHGVVGAPGHLRAVGDIARRWSPRHGWVGGGHWDGALRGPAVAVTALLGGGPPADPAPYVFSTQLGHDLTLYGQAGAGDELVLRGDPDAGDGWGALWFSAPDPGDAAVAASGGGADGRALTAVLAVDRPRDVAAARRLFTGPHLPRLHPEVAADGARSLRDAVVA</sequence>
<dbReference type="Proteomes" id="UP000321181">
    <property type="component" value="Unassembled WGS sequence"/>
</dbReference>